<keyword evidence="2" id="KW-0813">Transport</keyword>
<dbReference type="Pfam" id="PF00005">
    <property type="entry name" value="ABC_tran"/>
    <property type="match status" value="1"/>
</dbReference>
<dbReference type="InterPro" id="IPR017871">
    <property type="entry name" value="ABC_transporter-like_CS"/>
</dbReference>
<dbReference type="RefSeq" id="WP_203628034.1">
    <property type="nucleotide sequence ID" value="NZ_BOLQ01000016.1"/>
</dbReference>
<accession>A0ABW4CN86</accession>
<dbReference type="PROSITE" id="PS50893">
    <property type="entry name" value="ABC_TRANSPORTER_2"/>
    <property type="match status" value="1"/>
</dbReference>
<evidence type="ECO:0000313" key="6">
    <source>
        <dbReference type="EMBL" id="MFD1431041.1"/>
    </source>
</evidence>
<organism evidence="6 7">
    <name type="scientific">Lacticaseibacillus mingshuiensis</name>
    <dbReference type="NCBI Taxonomy" id="2799574"/>
    <lineage>
        <taxon>Bacteria</taxon>
        <taxon>Bacillati</taxon>
        <taxon>Bacillota</taxon>
        <taxon>Bacilli</taxon>
        <taxon>Lactobacillales</taxon>
        <taxon>Lactobacillaceae</taxon>
        <taxon>Lacticaseibacillus</taxon>
    </lineage>
</organism>
<dbReference type="EMBL" id="JBHTOC010000028">
    <property type="protein sequence ID" value="MFD1431041.1"/>
    <property type="molecule type" value="Genomic_DNA"/>
</dbReference>
<protein>
    <submittedName>
        <fullName evidence="6">ATP-binding cassette domain-containing protein</fullName>
    </submittedName>
</protein>
<gene>
    <name evidence="6" type="ORF">ACFQ4P_12565</name>
</gene>
<dbReference type="InterPro" id="IPR003593">
    <property type="entry name" value="AAA+_ATPase"/>
</dbReference>
<dbReference type="PANTHER" id="PTHR43335">
    <property type="entry name" value="ABC TRANSPORTER, ATP-BINDING PROTEIN"/>
    <property type="match status" value="1"/>
</dbReference>
<dbReference type="Gene3D" id="3.40.50.300">
    <property type="entry name" value="P-loop containing nucleotide triphosphate hydrolases"/>
    <property type="match status" value="1"/>
</dbReference>
<dbReference type="PROSITE" id="PS00211">
    <property type="entry name" value="ABC_TRANSPORTER_1"/>
    <property type="match status" value="1"/>
</dbReference>
<dbReference type="InterPro" id="IPR003439">
    <property type="entry name" value="ABC_transporter-like_ATP-bd"/>
</dbReference>
<dbReference type="SMART" id="SM00382">
    <property type="entry name" value="AAA"/>
    <property type="match status" value="1"/>
</dbReference>
<evidence type="ECO:0000313" key="7">
    <source>
        <dbReference type="Proteomes" id="UP001597196"/>
    </source>
</evidence>
<comment type="similarity">
    <text evidence="1">Belongs to the ABC transporter superfamily.</text>
</comment>
<sequence length="286" mass="30036">MEIELQTVTKRYGRTAALQGVSATLRPGGIIGLVGPNGAGKSTLIRQLTTLERPTSGQILLDGTDIVAKPLAMRRVLGYLPQQVPYEPALDARGYLRYLAALRNLPSKAATAQIDSLLVALHLGDVGRKKLADFSGGMRQRVGIAAALLGDPQVIVVDEPTTGLDPVERVGLRNLLSELAQTRLVIVSTHIVSDIEAVAGQLLLLRHGQLVFNGTPGALLTATAGHVWEMPIEPGGTVAPDAALIQTADGLRVRVIAAQQPAAVAEAVAPRLEDACLAVMEGKVDA</sequence>
<dbReference type="GO" id="GO:0005524">
    <property type="term" value="F:ATP binding"/>
    <property type="evidence" value="ECO:0007669"/>
    <property type="project" value="UniProtKB-KW"/>
</dbReference>
<dbReference type="PANTHER" id="PTHR43335:SF2">
    <property type="entry name" value="ABC TRANSPORTER, ATP-BINDING PROTEIN"/>
    <property type="match status" value="1"/>
</dbReference>
<evidence type="ECO:0000259" key="5">
    <source>
        <dbReference type="PROSITE" id="PS50893"/>
    </source>
</evidence>
<keyword evidence="7" id="KW-1185">Reference proteome</keyword>
<keyword evidence="3" id="KW-0547">Nucleotide-binding</keyword>
<name>A0ABW4CN86_9LACO</name>
<feature type="domain" description="ABC transporter" evidence="5">
    <location>
        <begin position="3"/>
        <end position="232"/>
    </location>
</feature>
<proteinExistence type="inferred from homology"/>
<dbReference type="SUPFAM" id="SSF52540">
    <property type="entry name" value="P-loop containing nucleoside triphosphate hydrolases"/>
    <property type="match status" value="1"/>
</dbReference>
<keyword evidence="4 6" id="KW-0067">ATP-binding</keyword>
<dbReference type="Proteomes" id="UP001597196">
    <property type="component" value="Unassembled WGS sequence"/>
</dbReference>
<evidence type="ECO:0000256" key="4">
    <source>
        <dbReference type="ARBA" id="ARBA00022840"/>
    </source>
</evidence>
<evidence type="ECO:0000256" key="3">
    <source>
        <dbReference type="ARBA" id="ARBA00022741"/>
    </source>
</evidence>
<evidence type="ECO:0000256" key="1">
    <source>
        <dbReference type="ARBA" id="ARBA00005417"/>
    </source>
</evidence>
<comment type="caution">
    <text evidence="6">The sequence shown here is derived from an EMBL/GenBank/DDBJ whole genome shotgun (WGS) entry which is preliminary data.</text>
</comment>
<dbReference type="InterPro" id="IPR027417">
    <property type="entry name" value="P-loop_NTPase"/>
</dbReference>
<reference evidence="7" key="1">
    <citation type="journal article" date="2019" name="Int. J. Syst. Evol. Microbiol.">
        <title>The Global Catalogue of Microorganisms (GCM) 10K type strain sequencing project: providing services to taxonomists for standard genome sequencing and annotation.</title>
        <authorList>
            <consortium name="The Broad Institute Genomics Platform"/>
            <consortium name="The Broad Institute Genome Sequencing Center for Infectious Disease"/>
            <person name="Wu L."/>
            <person name="Ma J."/>
        </authorList>
    </citation>
    <scope>NUCLEOTIDE SEQUENCE [LARGE SCALE GENOMIC DNA]</scope>
    <source>
        <strain evidence="7">CCM 8980</strain>
    </source>
</reference>
<evidence type="ECO:0000256" key="2">
    <source>
        <dbReference type="ARBA" id="ARBA00022448"/>
    </source>
</evidence>